<dbReference type="EMBL" id="UINC01011737">
    <property type="protein sequence ID" value="SVA51603.1"/>
    <property type="molecule type" value="Genomic_DNA"/>
</dbReference>
<sequence>GIWRHLGRPPNALVGVGFAAQGWDLKTPGYKRLPASFDPKVDFIFSGIGEDEMIGDFGLVMSGAAGDELDRVDFELGTPPQTMRLATSQGMHSAYYLMAHEDQMVSMPTINGTNNENVRADMVYFETQKGGGVFSVGSINWLGSLSHNDYDNNVSRITENVLREFTRSSE</sequence>
<feature type="non-terminal residue" evidence="2">
    <location>
        <position position="1"/>
    </location>
</feature>
<dbReference type="AlphaFoldDB" id="A0A381WI53"/>
<evidence type="ECO:0000313" key="2">
    <source>
        <dbReference type="EMBL" id="SVA51603.1"/>
    </source>
</evidence>
<evidence type="ECO:0000259" key="1">
    <source>
        <dbReference type="Pfam" id="PF20254"/>
    </source>
</evidence>
<proteinExistence type="predicted"/>
<feature type="domain" description="N,N-dimethylformamidase beta subunit-like C-terminal" evidence="1">
    <location>
        <begin position="2"/>
        <end position="152"/>
    </location>
</feature>
<protein>
    <recommendedName>
        <fullName evidence="1">N,N-dimethylformamidase beta subunit-like C-terminal domain-containing protein</fullName>
    </recommendedName>
</protein>
<gene>
    <name evidence="2" type="ORF">METZ01_LOCUS104457</name>
</gene>
<dbReference type="Pfam" id="PF20254">
    <property type="entry name" value="DMFA2_C"/>
    <property type="match status" value="1"/>
</dbReference>
<organism evidence="2">
    <name type="scientific">marine metagenome</name>
    <dbReference type="NCBI Taxonomy" id="408172"/>
    <lineage>
        <taxon>unclassified sequences</taxon>
        <taxon>metagenomes</taxon>
        <taxon>ecological metagenomes</taxon>
    </lineage>
</organism>
<dbReference type="InterPro" id="IPR046540">
    <property type="entry name" value="DMFA2_C"/>
</dbReference>
<name>A0A381WI53_9ZZZZ</name>
<accession>A0A381WI53</accession>
<reference evidence="2" key="1">
    <citation type="submission" date="2018-05" db="EMBL/GenBank/DDBJ databases">
        <authorList>
            <person name="Lanie J.A."/>
            <person name="Ng W.-L."/>
            <person name="Kazmierczak K.M."/>
            <person name="Andrzejewski T.M."/>
            <person name="Davidsen T.M."/>
            <person name="Wayne K.J."/>
            <person name="Tettelin H."/>
            <person name="Glass J.I."/>
            <person name="Rusch D."/>
            <person name="Podicherti R."/>
            <person name="Tsui H.-C.T."/>
            <person name="Winkler M.E."/>
        </authorList>
    </citation>
    <scope>NUCLEOTIDE SEQUENCE</scope>
</reference>